<dbReference type="UniPathway" id="UPA00143"/>
<comment type="catalytic activity">
    <reaction evidence="6">
        <text>S-ubiquitinyl-[E2 ubiquitin-conjugating enzyme]-L-cysteine + [acceptor protein]-L-lysine = [E2 ubiquitin-conjugating enzyme]-L-cysteine + N(6)-ubiquitinyl-[acceptor protein]-L-lysine.</text>
        <dbReference type="EC" id="2.3.2.27"/>
    </reaction>
</comment>
<accession>A0A2R6NZC8</accession>
<sequence>MESEKDKYHEQLIAAEKRIDRLQSKTVAALNPHSAGVKEEVKDESPRDTPSSPVHSQSLANGVHSDEANEWESVAKVREGKIEELINENASMRQELFDLKLSMKYPPEELVKDNMHYKVLLIHASKLEHIISENQSEISGLKDEVESLKATRLELEEGVKAATEKATQEVRSMLVKRDNENARLREQRDQQVSELNERKQKDSYKLTSVNEIKALAESRSERIKILESEVKRLRTRLAAEANDEDLMTFLFKSTSEEVSYISDLKSRLAAADRRANASGNTPLTVIEAQAQLAEAHRRLEEYQIIFGKTPLDVSTLTEQLRLKESEIEKLRLLEKQRDQAEASLYTELEKLSAAWEALDRQVKGKVFDLAAMEERISKSSLEKAKSDNKFYSAMRDKEAIETERKNLARTLEKQGKLLERLSEGEKTLIARTSDLEREVKAWRQAVDKQKECSETLEKEVQQWQKRATGERERCDKLIYAIREHEDDLRKRREELRKAEEAVAKSKKEADKYAAKMKAMSHNHSSSANSREHDLQSEVDKCMTILKCSTCKMHMRNTVITKCMHCKADHESHVNFLDSFAWFSSSVLP</sequence>
<organism evidence="9 10">
    <name type="scientific">Hermanssonia centrifuga</name>
    <dbReference type="NCBI Taxonomy" id="98765"/>
    <lineage>
        <taxon>Eukaryota</taxon>
        <taxon>Fungi</taxon>
        <taxon>Dikarya</taxon>
        <taxon>Basidiomycota</taxon>
        <taxon>Agaricomycotina</taxon>
        <taxon>Agaricomycetes</taxon>
        <taxon>Polyporales</taxon>
        <taxon>Meruliaceae</taxon>
        <taxon>Hermanssonia</taxon>
    </lineage>
</organism>
<keyword evidence="4 6" id="KW-0862">Zinc</keyword>
<comment type="pathway">
    <text evidence="6">Protein modification; protein ubiquitination.</text>
</comment>
<reference evidence="9 10" key="1">
    <citation type="submission" date="2018-02" db="EMBL/GenBank/DDBJ databases">
        <title>Genome sequence of the basidiomycete white-rot fungus Phlebia centrifuga.</title>
        <authorList>
            <person name="Granchi Z."/>
            <person name="Peng M."/>
            <person name="de Vries R.P."/>
            <person name="Hilden K."/>
            <person name="Makela M.R."/>
            <person name="Grigoriev I."/>
            <person name="Riley R."/>
        </authorList>
    </citation>
    <scope>NUCLEOTIDE SEQUENCE [LARGE SCALE GENOMIC DNA]</scope>
    <source>
        <strain evidence="9 10">FBCC195</strain>
    </source>
</reference>
<feature type="compositionally biased region" description="Low complexity" evidence="8">
    <location>
        <begin position="515"/>
        <end position="528"/>
    </location>
</feature>
<feature type="region of interest" description="Disordered" evidence="8">
    <location>
        <begin position="506"/>
        <end position="533"/>
    </location>
</feature>
<dbReference type="EMBL" id="MLYV02000625">
    <property type="protein sequence ID" value="PSR81178.1"/>
    <property type="molecule type" value="Genomic_DNA"/>
</dbReference>
<dbReference type="Proteomes" id="UP000186601">
    <property type="component" value="Unassembled WGS sequence"/>
</dbReference>
<keyword evidence="5 6" id="KW-0539">Nucleus</keyword>
<keyword evidence="6 7" id="KW-0175">Coiled coil</keyword>
<protein>
    <recommendedName>
        <fullName evidence="6">E3 ubiquitin protein ligase</fullName>
        <ecNumber evidence="6">2.3.2.27</ecNumber>
    </recommendedName>
</protein>
<dbReference type="PANTHER" id="PTHR23163:SF0">
    <property type="entry name" value="E3 UBIQUITIN-PROTEIN LIGASE BRE1"/>
    <property type="match status" value="1"/>
</dbReference>
<dbReference type="GO" id="GO:0016567">
    <property type="term" value="P:protein ubiquitination"/>
    <property type="evidence" value="ECO:0007669"/>
    <property type="project" value="UniProtKB-UniRule"/>
</dbReference>
<evidence type="ECO:0000256" key="4">
    <source>
        <dbReference type="ARBA" id="ARBA00022833"/>
    </source>
</evidence>
<feature type="compositionally biased region" description="Polar residues" evidence="8">
    <location>
        <begin position="48"/>
        <end position="60"/>
    </location>
</feature>
<feature type="compositionally biased region" description="Basic and acidic residues" evidence="8">
    <location>
        <begin position="36"/>
        <end position="47"/>
    </location>
</feature>
<keyword evidence="3 6" id="KW-0863">Zinc-finger</keyword>
<dbReference type="InterPro" id="IPR013956">
    <property type="entry name" value="E3_ubiquit_lig_Bre1"/>
</dbReference>
<feature type="region of interest" description="Disordered" evidence="8">
    <location>
        <begin position="24"/>
        <end position="67"/>
    </location>
</feature>
<evidence type="ECO:0000256" key="3">
    <source>
        <dbReference type="ARBA" id="ARBA00022771"/>
    </source>
</evidence>
<evidence type="ECO:0000256" key="7">
    <source>
        <dbReference type="SAM" id="Coils"/>
    </source>
</evidence>
<keyword evidence="6" id="KW-0833">Ubl conjugation pathway</keyword>
<dbReference type="EC" id="2.3.2.27" evidence="6"/>
<keyword evidence="2 6" id="KW-0479">Metal-binding</keyword>
<keyword evidence="6" id="KW-0808">Transferase</keyword>
<evidence type="ECO:0000256" key="5">
    <source>
        <dbReference type="ARBA" id="ARBA00023242"/>
    </source>
</evidence>
<evidence type="ECO:0000256" key="2">
    <source>
        <dbReference type="ARBA" id="ARBA00022723"/>
    </source>
</evidence>
<dbReference type="GO" id="GO:0061630">
    <property type="term" value="F:ubiquitin protein ligase activity"/>
    <property type="evidence" value="ECO:0007669"/>
    <property type="project" value="UniProtKB-EC"/>
</dbReference>
<keyword evidence="10" id="KW-1185">Reference proteome</keyword>
<feature type="coiled-coil region" evidence="7">
    <location>
        <begin position="75"/>
        <end position="102"/>
    </location>
</feature>
<dbReference type="AlphaFoldDB" id="A0A2R6NZC8"/>
<name>A0A2R6NZC8_9APHY</name>
<evidence type="ECO:0000256" key="6">
    <source>
        <dbReference type="RuleBase" id="RU365038"/>
    </source>
</evidence>
<comment type="similarity">
    <text evidence="6">Belongs to the BRE1 family.</text>
</comment>
<dbReference type="Pfam" id="PF08647">
    <property type="entry name" value="BRE1"/>
    <property type="match status" value="1"/>
</dbReference>
<gene>
    <name evidence="9" type="ORF">PHLCEN_2v6513</name>
</gene>
<dbReference type="GO" id="GO:0005634">
    <property type="term" value="C:nucleus"/>
    <property type="evidence" value="ECO:0007669"/>
    <property type="project" value="UniProtKB-SubCell"/>
</dbReference>
<evidence type="ECO:0000313" key="9">
    <source>
        <dbReference type="EMBL" id="PSR81178.1"/>
    </source>
</evidence>
<comment type="subcellular location">
    <subcellularLocation>
        <location evidence="1 6">Nucleus</location>
    </subcellularLocation>
</comment>
<dbReference type="OrthoDB" id="10266039at2759"/>
<dbReference type="GO" id="GO:0033503">
    <property type="term" value="C:HULC complex"/>
    <property type="evidence" value="ECO:0007669"/>
    <property type="project" value="TreeGrafter"/>
</dbReference>
<feature type="coiled-coil region" evidence="7">
    <location>
        <begin position="285"/>
        <end position="343"/>
    </location>
</feature>
<feature type="coiled-coil region" evidence="7">
    <location>
        <begin position="131"/>
        <end position="243"/>
    </location>
</feature>
<comment type="caution">
    <text evidence="9">The sequence shown here is derived from an EMBL/GenBank/DDBJ whole genome shotgun (WGS) entry which is preliminary data.</text>
</comment>
<proteinExistence type="inferred from homology"/>
<evidence type="ECO:0000256" key="1">
    <source>
        <dbReference type="ARBA" id="ARBA00004123"/>
    </source>
</evidence>
<evidence type="ECO:0000313" key="10">
    <source>
        <dbReference type="Proteomes" id="UP000186601"/>
    </source>
</evidence>
<keyword evidence="6" id="KW-0156">Chromatin regulator</keyword>
<dbReference type="GO" id="GO:0008270">
    <property type="term" value="F:zinc ion binding"/>
    <property type="evidence" value="ECO:0007669"/>
    <property type="project" value="UniProtKB-KW"/>
</dbReference>
<dbReference type="GO" id="GO:0006325">
    <property type="term" value="P:chromatin organization"/>
    <property type="evidence" value="ECO:0007669"/>
    <property type="project" value="UniProtKB-KW"/>
</dbReference>
<dbReference type="STRING" id="98765.A0A2R6NZC8"/>
<evidence type="ECO:0000256" key="8">
    <source>
        <dbReference type="SAM" id="MobiDB-lite"/>
    </source>
</evidence>
<dbReference type="PANTHER" id="PTHR23163">
    <property type="entry name" value="RING FINGER PROTEIN-RELATED"/>
    <property type="match status" value="1"/>
</dbReference>